<evidence type="ECO:0000259" key="5">
    <source>
        <dbReference type="PROSITE" id="PS50097"/>
    </source>
</evidence>
<keyword evidence="8" id="KW-1185">Reference proteome</keyword>
<dbReference type="Gene3D" id="3.30.710.10">
    <property type="entry name" value="Potassium Channel Kv1.1, Chain A"/>
    <property type="match status" value="1"/>
</dbReference>
<evidence type="ECO:0000256" key="4">
    <source>
        <dbReference type="SAM" id="MobiDB-lite"/>
    </source>
</evidence>
<dbReference type="PROSITE" id="PS51649">
    <property type="entry name" value="NPH3"/>
    <property type="match status" value="1"/>
</dbReference>
<feature type="domain" description="NPH3" evidence="6">
    <location>
        <begin position="224"/>
        <end position="504"/>
    </location>
</feature>
<evidence type="ECO:0008006" key="9">
    <source>
        <dbReference type="Google" id="ProtNLM"/>
    </source>
</evidence>
<accession>A0AAQ3PQA8</accession>
<sequence>MPPLWVLLAQPDADHDPPSPPPHCVRVRAASSTMAAASAMDVRSSSSKAQAQPQPQWVSSSSSSLQDIPADLTIRIADTVFPLHKAVMVPKCGYIRRAVAAASQHGPSVGAEVDLDLSALPGGADAFEKAARYCYGANFEITARNAAALRCAAAFLDVPSLARRVDEFLAQAALRALPGAVAVLRACEGLLPAAEELGLARRAADAVALRICNEALFPTRSPPGWWAAELAALAPASFRRVVTALRCRRAGPEVVAGAASAYAELVLAEVLAEPRDCVDQRALLEAVVDALPDVADAPIAAALLCRLLHAAVTTEASAGTCRDLELRVAAVLDQATVEDLLGIALDGAGERVRNTDTVRRVVAAFVERHRSEGGGGGGRERDRRASMSGGAEVGASAGGKIEKVARTVDEVAAEMATEESLAVSKFVGVAGAVPKDARASHDGVYRAVDVYLKAHPALDEIEREKVCSVMDPLRLSYQARLHASQNKRLPLQAMLSALYYDQLKLRSAGEGGGDAAQAQGGGGVWEDTLAAAAGKARTEASLARENEALRSELARMRAYLSGMQVQQQHSKGSGSRPLPASPSRVAKKKARFLGSVSRTLSRLNPFKGGWAKDKGTATGIAVDDGRHDGSDTMHVVKPKMRRSSIGWR</sequence>
<feature type="region of interest" description="Disordered" evidence="4">
    <location>
        <begin position="38"/>
        <end position="63"/>
    </location>
</feature>
<protein>
    <recommendedName>
        <fullName evidence="9">NPH3 domain-containing protein</fullName>
    </recommendedName>
</protein>
<proteinExistence type="inferred from homology"/>
<evidence type="ECO:0000259" key="6">
    <source>
        <dbReference type="PROSITE" id="PS51649"/>
    </source>
</evidence>
<evidence type="ECO:0000256" key="3">
    <source>
        <dbReference type="PROSITE-ProRule" id="PRU00982"/>
    </source>
</evidence>
<feature type="compositionally biased region" description="Polar residues" evidence="4">
    <location>
        <begin position="563"/>
        <end position="573"/>
    </location>
</feature>
<feature type="compositionally biased region" description="Basic and acidic residues" evidence="4">
    <location>
        <begin position="371"/>
        <end position="385"/>
    </location>
</feature>
<evidence type="ECO:0000256" key="1">
    <source>
        <dbReference type="ARBA" id="ARBA00004906"/>
    </source>
</evidence>
<dbReference type="InterPro" id="IPR027356">
    <property type="entry name" value="NPH3_dom"/>
</dbReference>
<dbReference type="InterPro" id="IPR043454">
    <property type="entry name" value="NPH3/RPT2-like"/>
</dbReference>
<evidence type="ECO:0000313" key="8">
    <source>
        <dbReference type="Proteomes" id="UP001341281"/>
    </source>
</evidence>
<dbReference type="InterPro" id="IPR011333">
    <property type="entry name" value="SKP1/BTB/POZ_sf"/>
</dbReference>
<evidence type="ECO:0000256" key="2">
    <source>
        <dbReference type="ARBA" id="ARBA00022786"/>
    </source>
</evidence>
<dbReference type="Pfam" id="PF00651">
    <property type="entry name" value="BTB"/>
    <property type="match status" value="1"/>
</dbReference>
<dbReference type="EMBL" id="CP144745">
    <property type="protein sequence ID" value="WVZ54755.1"/>
    <property type="molecule type" value="Genomic_DNA"/>
</dbReference>
<dbReference type="InterPro" id="IPR000210">
    <property type="entry name" value="BTB/POZ_dom"/>
</dbReference>
<name>A0AAQ3PQA8_PASNO</name>
<dbReference type="Pfam" id="PF03000">
    <property type="entry name" value="NPH3"/>
    <property type="match status" value="1"/>
</dbReference>
<dbReference type="Proteomes" id="UP001341281">
    <property type="component" value="Chromosome 01"/>
</dbReference>
<comment type="pathway">
    <text evidence="1">Protein modification; protein ubiquitination.</text>
</comment>
<dbReference type="PROSITE" id="PS50097">
    <property type="entry name" value="BTB"/>
    <property type="match status" value="1"/>
</dbReference>
<dbReference type="AlphaFoldDB" id="A0AAQ3PQA8"/>
<comment type="similarity">
    <text evidence="3">Belongs to the NPH3 family.</text>
</comment>
<evidence type="ECO:0000313" key="7">
    <source>
        <dbReference type="EMBL" id="WVZ54755.1"/>
    </source>
</evidence>
<dbReference type="PANTHER" id="PTHR32370">
    <property type="entry name" value="OS12G0117600 PROTEIN"/>
    <property type="match status" value="1"/>
</dbReference>
<reference evidence="7 8" key="1">
    <citation type="submission" date="2024-02" db="EMBL/GenBank/DDBJ databases">
        <title>High-quality chromosome-scale genome assembly of Pensacola bahiagrass (Paspalum notatum Flugge var. saurae).</title>
        <authorList>
            <person name="Vega J.M."/>
            <person name="Podio M."/>
            <person name="Orjuela J."/>
            <person name="Siena L.A."/>
            <person name="Pessino S.C."/>
            <person name="Combes M.C."/>
            <person name="Mariac C."/>
            <person name="Albertini E."/>
            <person name="Pupilli F."/>
            <person name="Ortiz J.P.A."/>
            <person name="Leblanc O."/>
        </authorList>
    </citation>
    <scope>NUCLEOTIDE SEQUENCE [LARGE SCALE GENOMIC DNA]</scope>
    <source>
        <strain evidence="7">R1</strain>
        <tissue evidence="7">Leaf</tissue>
    </source>
</reference>
<keyword evidence="2" id="KW-0833">Ubl conjugation pathway</keyword>
<dbReference type="SUPFAM" id="SSF54695">
    <property type="entry name" value="POZ domain"/>
    <property type="match status" value="1"/>
</dbReference>
<feature type="domain" description="BTB" evidence="5">
    <location>
        <begin position="70"/>
        <end position="143"/>
    </location>
</feature>
<gene>
    <name evidence="7" type="ORF">U9M48_005507</name>
</gene>
<feature type="region of interest" description="Disordered" evidence="4">
    <location>
        <begin position="563"/>
        <end position="588"/>
    </location>
</feature>
<feature type="region of interest" description="Disordered" evidence="4">
    <location>
        <begin position="371"/>
        <end position="394"/>
    </location>
</feature>
<organism evidence="7 8">
    <name type="scientific">Paspalum notatum var. saurae</name>
    <dbReference type="NCBI Taxonomy" id="547442"/>
    <lineage>
        <taxon>Eukaryota</taxon>
        <taxon>Viridiplantae</taxon>
        <taxon>Streptophyta</taxon>
        <taxon>Embryophyta</taxon>
        <taxon>Tracheophyta</taxon>
        <taxon>Spermatophyta</taxon>
        <taxon>Magnoliopsida</taxon>
        <taxon>Liliopsida</taxon>
        <taxon>Poales</taxon>
        <taxon>Poaceae</taxon>
        <taxon>PACMAD clade</taxon>
        <taxon>Panicoideae</taxon>
        <taxon>Andropogonodae</taxon>
        <taxon>Paspaleae</taxon>
        <taxon>Paspalinae</taxon>
        <taxon>Paspalum</taxon>
    </lineage>
</organism>